<feature type="transmembrane region" description="Helical" evidence="1">
    <location>
        <begin position="53"/>
        <end position="74"/>
    </location>
</feature>
<proteinExistence type="inferred from homology"/>
<feature type="transmembrane region" description="Helical" evidence="1">
    <location>
        <begin position="317"/>
        <end position="336"/>
    </location>
</feature>
<keyword evidence="1" id="KW-0812">Transmembrane</keyword>
<keyword evidence="1" id="KW-0223">Dioxygenase</keyword>
<dbReference type="Proteomes" id="UP001501594">
    <property type="component" value="Unassembled WGS sequence"/>
</dbReference>
<comment type="function">
    <text evidence="1">Catalyzes the cleavage of beta-carotene at its central double bond (15,15') to yield two molecules of all-trans-retinal.</text>
</comment>
<feature type="transmembrane region" description="Helical" evidence="1">
    <location>
        <begin position="94"/>
        <end position="127"/>
    </location>
</feature>
<keyword evidence="1" id="KW-1133">Transmembrane helix</keyword>
<dbReference type="Pfam" id="PF15461">
    <property type="entry name" value="BCD"/>
    <property type="match status" value="1"/>
</dbReference>
<comment type="catalytic activity">
    <reaction evidence="1">
        <text>all-trans-beta-carotene + O2 = 2 all-trans-retinal</text>
        <dbReference type="Rhea" id="RHEA:32887"/>
        <dbReference type="ChEBI" id="CHEBI:15379"/>
        <dbReference type="ChEBI" id="CHEBI:17579"/>
        <dbReference type="ChEBI" id="CHEBI:17898"/>
        <dbReference type="EC" id="1.13.11.63"/>
    </reaction>
</comment>
<dbReference type="HAMAP" id="MF_02093">
    <property type="entry name" value="Beta_carotene_diox"/>
    <property type="match status" value="1"/>
</dbReference>
<dbReference type="EMBL" id="BAABAU010000002">
    <property type="protein sequence ID" value="GAA4266643.1"/>
    <property type="molecule type" value="Genomic_DNA"/>
</dbReference>
<comment type="cofactor">
    <cofactor evidence="1">
        <name>Fe(2+)</name>
        <dbReference type="ChEBI" id="CHEBI:29033"/>
    </cofactor>
</comment>
<dbReference type="EC" id="1.13.11.63" evidence="1"/>
<keyword evidence="1" id="KW-1003">Cell membrane</keyword>
<keyword evidence="1" id="KW-0472">Membrane</keyword>
<organism evidence="2 3">
    <name type="scientific">Frondihabitans peucedani</name>
    <dbReference type="NCBI Taxonomy" id="598626"/>
    <lineage>
        <taxon>Bacteria</taxon>
        <taxon>Bacillati</taxon>
        <taxon>Actinomycetota</taxon>
        <taxon>Actinomycetes</taxon>
        <taxon>Micrococcales</taxon>
        <taxon>Microbacteriaceae</taxon>
        <taxon>Frondihabitans</taxon>
    </lineage>
</organism>
<keyword evidence="1" id="KW-0560">Oxidoreductase</keyword>
<feature type="transmembrane region" description="Helical" evidence="1">
    <location>
        <begin position="292"/>
        <end position="310"/>
    </location>
</feature>
<dbReference type="NCBIfam" id="TIGR03753">
    <property type="entry name" value="blh_monoox"/>
    <property type="match status" value="1"/>
</dbReference>
<evidence type="ECO:0000313" key="2">
    <source>
        <dbReference type="EMBL" id="GAA4266643.1"/>
    </source>
</evidence>
<feature type="binding site" evidence="1">
    <location>
        <position position="261"/>
    </location>
    <ligand>
        <name>Fe cation</name>
        <dbReference type="ChEBI" id="CHEBI:24875"/>
    </ligand>
</feature>
<feature type="transmembrane region" description="Helical" evidence="1">
    <location>
        <begin position="233"/>
        <end position="255"/>
    </location>
</feature>
<keyword evidence="1" id="KW-0479">Metal-binding</keyword>
<name>A0ABP8E354_9MICO</name>
<gene>
    <name evidence="2" type="ORF">GCM10022256_22550</name>
</gene>
<feature type="transmembrane region" description="Helical" evidence="1">
    <location>
        <begin position="21"/>
        <end position="47"/>
    </location>
</feature>
<feature type="transmembrane region" description="Helical" evidence="1">
    <location>
        <begin position="199"/>
        <end position="221"/>
    </location>
</feature>
<comment type="similarity">
    <text evidence="1">Belongs to the Brp/Blh beta-carotene diooxygenase family.</text>
</comment>
<evidence type="ECO:0000256" key="1">
    <source>
        <dbReference type="HAMAP-Rule" id="MF_02093"/>
    </source>
</evidence>
<sequence length="374" mass="40478">MTATTVKTNPSGPVDDSLRHLIIRWVLTPVTVTLVLVTVTAAALALAGRPIPMAIQLIPFAISIVVFGLPHGALDHLVPARLRPGTRTWQSIAVIVITYLVVGGATAAIWALNPLCGFALFLLLTWFHWGQGDLYIDHFFGNAAPTRIGSGITVALRGALPMLVPLACHPASYANVINQTARSTGTDHALVLGALTSPGIRICAGIVVLVLALASTFILHRSHQPLRRHISEMIVLIAFFAVVPPVLAVGLYFTLWHSVRHILRLELTDQDSHRDLQKGLLLRPLARFLRQAWPITVIAIGLLVGLAATLRTMNLGTYLVLIAVLTSPHAAVVTWMDRQQYVTTRIRRERKEIGSTCAEKADPAAPSGCLQSTL</sequence>
<evidence type="ECO:0000313" key="3">
    <source>
        <dbReference type="Proteomes" id="UP001501594"/>
    </source>
</evidence>
<comment type="caution">
    <text evidence="2">The sequence shown here is derived from an EMBL/GenBank/DDBJ whole genome shotgun (WGS) entry which is preliminary data.</text>
</comment>
<feature type="binding site" evidence="1">
    <location>
        <position position="257"/>
    </location>
    <ligand>
        <name>Fe cation</name>
        <dbReference type="ChEBI" id="CHEBI:24875"/>
    </ligand>
</feature>
<feature type="binding site" evidence="1">
    <location>
        <position position="71"/>
    </location>
    <ligand>
        <name>Fe cation</name>
        <dbReference type="ChEBI" id="CHEBI:24875"/>
    </ligand>
</feature>
<comment type="subcellular location">
    <subcellularLocation>
        <location evidence="1">Cell membrane</location>
        <topology evidence="1">Multi-pass membrane protein</topology>
    </subcellularLocation>
</comment>
<dbReference type="InterPro" id="IPR022270">
    <property type="entry name" value="Blh_diox"/>
</dbReference>
<reference evidence="3" key="1">
    <citation type="journal article" date="2019" name="Int. J. Syst. Evol. Microbiol.">
        <title>The Global Catalogue of Microorganisms (GCM) 10K type strain sequencing project: providing services to taxonomists for standard genome sequencing and annotation.</title>
        <authorList>
            <consortium name="The Broad Institute Genomics Platform"/>
            <consortium name="The Broad Institute Genome Sequencing Center for Infectious Disease"/>
            <person name="Wu L."/>
            <person name="Ma J."/>
        </authorList>
    </citation>
    <scope>NUCLEOTIDE SEQUENCE [LARGE SCALE GENOMIC DNA]</scope>
    <source>
        <strain evidence="3">JCM 17442</strain>
    </source>
</reference>
<keyword evidence="1" id="KW-0408">Iron</keyword>
<protein>
    <recommendedName>
        <fullName evidence="1">Probable beta-carotene 15,15'-dioxygenase</fullName>
        <ecNumber evidence="1">1.13.11.63</ecNumber>
    </recommendedName>
</protein>
<feature type="binding site" evidence="1">
    <location>
        <position position="128"/>
    </location>
    <ligand>
        <name>Fe cation</name>
        <dbReference type="ChEBI" id="CHEBI:24875"/>
    </ligand>
</feature>
<keyword evidence="3" id="KW-1185">Reference proteome</keyword>
<accession>A0ABP8E354</accession>